<evidence type="ECO:0000313" key="1">
    <source>
        <dbReference type="EMBL" id="APX89017.1"/>
    </source>
</evidence>
<sequence length="739" mass="79151">MARGAWIAALALMGALALPGGAAAKQEGCDFPTAAHAAELADIASLRRIVIETRKYRKWVENGFRIVTSRRENIAPRYKKSFKADVRLEYDFGSCTYGARIRQHGDLKDHVAFRRGRLLQSLDLKLKEGNIANAVRFKLFLEETRSGADEILATELLRRLGMLAPRTRRIDVVQNGAALTMLLQEVPAKEMLEHNGRREGPVLEGDETLIFDLPGAEPFAFEDLALARLVNGKWAAKGDASLGMSLDALARLQHSYARYGNAKELAPRTLSSALPPPPGSDAAARALWWDYGAIMLAMRASHGLRPHNRKFYWNALARRFEPIYYDGAPDPALARNKYLRPGDARMWLTGIDAGVVARLSARLAALDAEEFEVRFRALCGSGCASGRAARFLSQVSDNLAALGDDLLPPTAAGRAPEDLALREAAPNTAFARRLERRLPGSAIKGRDAVGWSSEADPVLALARATGLEGSVATVLLEGPPEDPAEGLVALPGTTALLRHAPGGRVDLLEDGRLIRLVQTAPDDWFVISGGRLGPVRIILEGLPPAKGQPEDPAAQRFNSLGLTGCLTVYDTVLDGTRIAATGGGCEDAINLVSVSGWMDTLESSGAMADAIDMDFSSLRVEHLAISDAGNDCLDVSAGNYRLGVLEARGCGDKALSVGEGSRLEAGALRVERAAIGVSSKDGSTVTLRQARVGSAPTCLQANRKKQEFFGGRLVVGDVQCGGGRIAVDAESVLERMSGQ</sequence>
<gene>
    <name evidence="1" type="ORF">BV394_04140</name>
</gene>
<protein>
    <submittedName>
        <fullName evidence="1">Uncharacterized protein</fullName>
    </submittedName>
</protein>
<accession>A0A1U7DG99</accession>
<proteinExistence type="predicted"/>
<reference evidence="1 2" key="1">
    <citation type="submission" date="2017-01" db="EMBL/GenBank/DDBJ databases">
        <title>Genomic analysis of Xuhuaishuia manganoxidans DY6-4.</title>
        <authorList>
            <person name="Wang X."/>
        </authorList>
    </citation>
    <scope>NUCLEOTIDE SEQUENCE [LARGE SCALE GENOMIC DNA]</scope>
    <source>
        <strain evidence="1 2">DY6-4</strain>
    </source>
</reference>
<accession>A0A2M9DF48</accession>
<name>A0A1U7DG99_9RHOB</name>
<keyword evidence="2" id="KW-1185">Reference proteome</keyword>
<dbReference type="AlphaFoldDB" id="A0A1U7DG99"/>
<organism evidence="1 2">
    <name type="scientific">Brevirhabdus pacifica</name>
    <dbReference type="NCBI Taxonomy" id="1267768"/>
    <lineage>
        <taxon>Bacteria</taxon>
        <taxon>Pseudomonadati</taxon>
        <taxon>Pseudomonadota</taxon>
        <taxon>Alphaproteobacteria</taxon>
        <taxon>Rhodobacterales</taxon>
        <taxon>Paracoccaceae</taxon>
        <taxon>Brevirhabdus</taxon>
    </lineage>
</organism>
<dbReference type="STRING" id="1267768.BV394_04140"/>
<evidence type="ECO:0000313" key="2">
    <source>
        <dbReference type="Proteomes" id="UP000187266"/>
    </source>
</evidence>
<dbReference type="Proteomes" id="UP000187266">
    <property type="component" value="Chromosome"/>
</dbReference>
<dbReference type="RefSeq" id="WP_076979040.1">
    <property type="nucleotide sequence ID" value="NZ_CP019124.1"/>
</dbReference>
<dbReference type="EMBL" id="CP019124">
    <property type="protein sequence ID" value="APX89017.1"/>
    <property type="molecule type" value="Genomic_DNA"/>
</dbReference>
<dbReference type="OrthoDB" id="7158976at2"/>